<keyword evidence="2" id="KW-1185">Reference proteome</keyword>
<dbReference type="PhylomeDB" id="A0A068VDL7"/>
<dbReference type="AlphaFoldDB" id="A0A068VDL7"/>
<dbReference type="PANTHER" id="PTHR45180">
    <property type="entry name" value="OS01G0307686 PROTEIN"/>
    <property type="match status" value="1"/>
</dbReference>
<reference evidence="2" key="1">
    <citation type="journal article" date="2014" name="Science">
        <title>The coffee genome provides insight into the convergent evolution of caffeine biosynthesis.</title>
        <authorList>
            <person name="Denoeud F."/>
            <person name="Carretero-Paulet L."/>
            <person name="Dereeper A."/>
            <person name="Droc G."/>
            <person name="Guyot R."/>
            <person name="Pietrella M."/>
            <person name="Zheng C."/>
            <person name="Alberti A."/>
            <person name="Anthony F."/>
            <person name="Aprea G."/>
            <person name="Aury J.M."/>
            <person name="Bento P."/>
            <person name="Bernard M."/>
            <person name="Bocs S."/>
            <person name="Campa C."/>
            <person name="Cenci A."/>
            <person name="Combes M.C."/>
            <person name="Crouzillat D."/>
            <person name="Da Silva C."/>
            <person name="Daddiego L."/>
            <person name="De Bellis F."/>
            <person name="Dussert S."/>
            <person name="Garsmeur O."/>
            <person name="Gayraud T."/>
            <person name="Guignon V."/>
            <person name="Jahn K."/>
            <person name="Jamilloux V."/>
            <person name="Joet T."/>
            <person name="Labadie K."/>
            <person name="Lan T."/>
            <person name="Leclercq J."/>
            <person name="Lepelley M."/>
            <person name="Leroy T."/>
            <person name="Li L.T."/>
            <person name="Librado P."/>
            <person name="Lopez L."/>
            <person name="Munoz A."/>
            <person name="Noel B."/>
            <person name="Pallavicini A."/>
            <person name="Perrotta G."/>
            <person name="Poncet V."/>
            <person name="Pot D."/>
            <person name="Priyono X."/>
            <person name="Rigoreau M."/>
            <person name="Rouard M."/>
            <person name="Rozas J."/>
            <person name="Tranchant-Dubreuil C."/>
            <person name="VanBuren R."/>
            <person name="Zhang Q."/>
            <person name="Andrade A.C."/>
            <person name="Argout X."/>
            <person name="Bertrand B."/>
            <person name="de Kochko A."/>
            <person name="Graziosi G."/>
            <person name="Henry R.J."/>
            <person name="Jayarama X."/>
            <person name="Ming R."/>
            <person name="Nagai C."/>
            <person name="Rounsley S."/>
            <person name="Sankoff D."/>
            <person name="Giuliano G."/>
            <person name="Albert V.A."/>
            <person name="Wincker P."/>
            <person name="Lashermes P."/>
        </authorList>
    </citation>
    <scope>NUCLEOTIDE SEQUENCE [LARGE SCALE GENOMIC DNA]</scope>
    <source>
        <strain evidence="2">cv. DH200-94</strain>
    </source>
</reference>
<dbReference type="Proteomes" id="UP000295252">
    <property type="component" value="Chromosome VIII"/>
</dbReference>
<dbReference type="EMBL" id="HG739347">
    <property type="protein sequence ID" value="CDP18649.1"/>
    <property type="molecule type" value="Genomic_DNA"/>
</dbReference>
<proteinExistence type="predicted"/>
<dbReference type="PANTHER" id="PTHR45180:SF1">
    <property type="entry name" value="OS01G0307686 PROTEIN"/>
    <property type="match status" value="1"/>
</dbReference>
<sequence>MEKLMALDIYFTFHKLMVCISDCKRKGVDLLSDDLAKDFTLAWNEDGKQEKVGGTWPVYMRIGKDGNQ</sequence>
<evidence type="ECO:0000313" key="1">
    <source>
        <dbReference type="EMBL" id="CDP18649.1"/>
    </source>
</evidence>
<organism evidence="1 2">
    <name type="scientific">Coffea canephora</name>
    <name type="common">Robusta coffee</name>
    <dbReference type="NCBI Taxonomy" id="49390"/>
    <lineage>
        <taxon>Eukaryota</taxon>
        <taxon>Viridiplantae</taxon>
        <taxon>Streptophyta</taxon>
        <taxon>Embryophyta</taxon>
        <taxon>Tracheophyta</taxon>
        <taxon>Spermatophyta</taxon>
        <taxon>Magnoliopsida</taxon>
        <taxon>eudicotyledons</taxon>
        <taxon>Gunneridae</taxon>
        <taxon>Pentapetalae</taxon>
        <taxon>asterids</taxon>
        <taxon>lamiids</taxon>
        <taxon>Gentianales</taxon>
        <taxon>Rubiaceae</taxon>
        <taxon>Ixoroideae</taxon>
        <taxon>Gardenieae complex</taxon>
        <taxon>Bertiereae - Coffeeae clade</taxon>
        <taxon>Coffeeae</taxon>
        <taxon>Coffea</taxon>
    </lineage>
</organism>
<protein>
    <submittedName>
        <fullName evidence="1">Uncharacterized protein</fullName>
    </submittedName>
</protein>
<dbReference type="InParanoid" id="A0A068VDL7"/>
<evidence type="ECO:0000313" key="2">
    <source>
        <dbReference type="Proteomes" id="UP000295252"/>
    </source>
</evidence>
<dbReference type="Gramene" id="CDP18649">
    <property type="protein sequence ID" value="CDP18649"/>
    <property type="gene ID" value="GSCOC_T00004141001"/>
</dbReference>
<name>A0A068VDL7_COFCA</name>
<gene>
    <name evidence="1" type="ORF">GSCOC_T00004141001</name>
</gene>
<accession>A0A068VDL7</accession>